<sequence>MRRLVLTAAVVLSIGFIAAPASAAPLDPRPGTSPAAAGLQDIGTGSSTVDNLLCYLTGQHAGSSAKYVPCDLGFGSSQSGDIGATPQPVGTLVPETGSSGALNGIVCALQSISAALPCLNT</sequence>
<evidence type="ECO:0000256" key="1">
    <source>
        <dbReference type="SAM" id="SignalP"/>
    </source>
</evidence>
<keyword evidence="1" id="KW-0732">Signal</keyword>
<proteinExistence type="predicted"/>
<feature type="chain" id="PRO_5046030754" description="Secreted protein" evidence="1">
    <location>
        <begin position="24"/>
        <end position="121"/>
    </location>
</feature>
<organism evidence="2 3">
    <name type="scientific">Nocardia acididurans</name>
    <dbReference type="NCBI Taxonomy" id="2802282"/>
    <lineage>
        <taxon>Bacteria</taxon>
        <taxon>Bacillati</taxon>
        <taxon>Actinomycetota</taxon>
        <taxon>Actinomycetes</taxon>
        <taxon>Mycobacteriales</taxon>
        <taxon>Nocardiaceae</taxon>
        <taxon>Nocardia</taxon>
    </lineage>
</organism>
<accession>A0ABS1LZQ4</accession>
<evidence type="ECO:0000313" key="2">
    <source>
        <dbReference type="EMBL" id="MBL1073902.1"/>
    </source>
</evidence>
<dbReference type="RefSeq" id="WP_201944519.1">
    <property type="nucleotide sequence ID" value="NZ_JAERRJ010000002.1"/>
</dbReference>
<dbReference type="Proteomes" id="UP000602198">
    <property type="component" value="Unassembled WGS sequence"/>
</dbReference>
<evidence type="ECO:0008006" key="4">
    <source>
        <dbReference type="Google" id="ProtNLM"/>
    </source>
</evidence>
<evidence type="ECO:0000313" key="3">
    <source>
        <dbReference type="Proteomes" id="UP000602198"/>
    </source>
</evidence>
<protein>
    <recommendedName>
        <fullName evidence="4">Secreted protein</fullName>
    </recommendedName>
</protein>
<keyword evidence="3" id="KW-1185">Reference proteome</keyword>
<dbReference type="EMBL" id="JAERRJ010000002">
    <property type="protein sequence ID" value="MBL1073902.1"/>
    <property type="molecule type" value="Genomic_DNA"/>
</dbReference>
<feature type="signal peptide" evidence="1">
    <location>
        <begin position="1"/>
        <end position="23"/>
    </location>
</feature>
<gene>
    <name evidence="2" type="ORF">JK358_05800</name>
</gene>
<reference evidence="2 3" key="1">
    <citation type="submission" date="2021-01" db="EMBL/GenBank/DDBJ databases">
        <title>WGS of actinomycetes isolated from Thailand.</title>
        <authorList>
            <person name="Thawai C."/>
        </authorList>
    </citation>
    <scope>NUCLEOTIDE SEQUENCE [LARGE SCALE GENOMIC DNA]</scope>
    <source>
        <strain evidence="2 3">LPG 2</strain>
    </source>
</reference>
<comment type="caution">
    <text evidence="2">The sequence shown here is derived from an EMBL/GenBank/DDBJ whole genome shotgun (WGS) entry which is preliminary data.</text>
</comment>
<name>A0ABS1LZQ4_9NOCA</name>